<keyword evidence="6" id="KW-1185">Reference proteome</keyword>
<dbReference type="EMBL" id="JAQGEF010000002">
    <property type="protein sequence ID" value="MDA3613674.1"/>
    <property type="molecule type" value="Genomic_DNA"/>
</dbReference>
<dbReference type="Pfam" id="PF21307">
    <property type="entry name" value="Glyco_hydro_95_C"/>
    <property type="match status" value="1"/>
</dbReference>
<keyword evidence="1" id="KW-0732">Signal</keyword>
<evidence type="ECO:0000313" key="5">
    <source>
        <dbReference type="EMBL" id="MDA3613674.1"/>
    </source>
</evidence>
<feature type="domain" description="Glycosyl hydrolase family 95 N-terminal" evidence="2">
    <location>
        <begin position="292"/>
        <end position="437"/>
    </location>
</feature>
<evidence type="ECO:0000259" key="3">
    <source>
        <dbReference type="Pfam" id="PF21307"/>
    </source>
</evidence>
<dbReference type="Gene3D" id="2.70.98.50">
    <property type="entry name" value="putative glycoside hydrolase family protein from bacillus halodurans"/>
    <property type="match status" value="1"/>
</dbReference>
<dbReference type="Gene3D" id="2.60.120.260">
    <property type="entry name" value="Galactose-binding domain-like"/>
    <property type="match status" value="1"/>
</dbReference>
<sequence>MIPYNKPFLFVSLIAISFASKAQVVKDANYLWYNKPAQKWTDALPIGNGHIGAMVYGGVEKDFIQFNEATLWSGAPRNYNHDSAYLYLPAIRQLIKEGKQAEAEALAEEKFMGLKYPDEATYQRLYADWRNKQRKDTSLSAVGVNNHNWAELTLPNPEGWEQFGYNGIDGNFWFRTEFDLPESLAGKDLVLHLGRIRDEDFTYINGKLVGSDNGRTVHRRYTIKAADLKPGKNVLAIQVLNYNDKGGLIGSKGSLEFAFSTPQDLKTPVLNLSKTWKVKVLDTEPPVAPAYQASYQPFGNILMYYPQQLTNVKNYHRWLDIEKAVSGVRYQNGDTTFTREYIVSNPDKAMALNLTADKSAAVNFSIAFDSYQVIKSVTGTDGHTLLLNVAVKGWALKGNAYLTVKNYGGRVKLVNNTLEVSAADSATIYLTASTNFINAESVSKEPSAAALNNLAKVRAKNYAAVKQAHIADYQKFFKRFDVHFGTSAAVVKPTDERILNYTHQSDPALIALLTQYGRYLLIASSRDGGQPANLQGIWNDNLTPAWGSKYTTNINLEMNYWPSDILNLPEMNAPLWDKLAALTEAGKKTAKVHYNLPGWVLHHNTDLWNGTAPINSSNHGIWPTGSGWLTQHIWQHYLYSNDIAFLRKYFYILEESARFYDGFLVLDATSGKYISTPTNSPEHGGLVAGAQMDHQIIKSVFKSYLKAAEILKTADAALVKNVKSKVDNIFPNTIGKYGDLQEWMEDKDMRKSNHRHVSHLWDVYPGNGISWKDSAMMNAAKQSLLYRGDEGTGWSIAWKINLWARFKDGNHTLKIIDNLITTADIDDGATQRGGLYRNMFDAHPPFQIDGNFGAAAGIAEMIVQSHDGFIDILPALPDGLPNGYMRGLKVRGNLELDIFWKNGKLQKLVVKPGTNGDYQFAYNGKYKTVKLKKGKNILLTAW</sequence>
<organism evidence="5 6">
    <name type="scientific">Polluticaenibacter yanchengensis</name>
    <dbReference type="NCBI Taxonomy" id="3014562"/>
    <lineage>
        <taxon>Bacteria</taxon>
        <taxon>Pseudomonadati</taxon>
        <taxon>Bacteroidota</taxon>
        <taxon>Chitinophagia</taxon>
        <taxon>Chitinophagales</taxon>
        <taxon>Chitinophagaceae</taxon>
        <taxon>Polluticaenibacter</taxon>
    </lineage>
</organism>
<gene>
    <name evidence="5" type="ORF">O3P16_02555</name>
</gene>
<dbReference type="InterPro" id="IPR049053">
    <property type="entry name" value="AFCA-like_C"/>
</dbReference>
<dbReference type="PANTHER" id="PTHR31084:SF0">
    <property type="entry name" value="ALPHA-L-FUCOSIDASE 2"/>
    <property type="match status" value="1"/>
</dbReference>
<dbReference type="RefSeq" id="WP_407030002.1">
    <property type="nucleotide sequence ID" value="NZ_JAQGEF010000002.1"/>
</dbReference>
<protein>
    <submittedName>
        <fullName evidence="5">Glycoside hydrolase N-terminal domain-containing protein</fullName>
    </submittedName>
</protein>
<accession>A0ABT4UFN8</accession>
<evidence type="ECO:0000259" key="4">
    <source>
        <dbReference type="Pfam" id="PF22124"/>
    </source>
</evidence>
<dbReference type="Pfam" id="PF22124">
    <property type="entry name" value="Glyco_hydro_95_cat"/>
    <property type="match status" value="1"/>
</dbReference>
<dbReference type="SUPFAM" id="SSF49785">
    <property type="entry name" value="Galactose-binding domain-like"/>
    <property type="match status" value="1"/>
</dbReference>
<comment type="caution">
    <text evidence="5">The sequence shown here is derived from an EMBL/GenBank/DDBJ whole genome shotgun (WGS) entry which is preliminary data.</text>
</comment>
<dbReference type="PANTHER" id="PTHR31084">
    <property type="entry name" value="ALPHA-L-FUCOSIDASE 2"/>
    <property type="match status" value="1"/>
</dbReference>
<keyword evidence="5" id="KW-0378">Hydrolase</keyword>
<dbReference type="GO" id="GO:0016787">
    <property type="term" value="F:hydrolase activity"/>
    <property type="evidence" value="ECO:0007669"/>
    <property type="project" value="UniProtKB-KW"/>
</dbReference>
<name>A0ABT4UFN8_9BACT</name>
<dbReference type="Gene3D" id="1.50.10.10">
    <property type="match status" value="1"/>
</dbReference>
<proteinExistence type="predicted"/>
<feature type="chain" id="PRO_5046664394" evidence="1">
    <location>
        <begin position="23"/>
        <end position="942"/>
    </location>
</feature>
<dbReference type="Pfam" id="PF14498">
    <property type="entry name" value="Glyco_hyd_65N_2"/>
    <property type="match status" value="2"/>
</dbReference>
<evidence type="ECO:0000313" key="6">
    <source>
        <dbReference type="Proteomes" id="UP001210231"/>
    </source>
</evidence>
<feature type="domain" description="Glycosyl hydrolase family 95 catalytic" evidence="4">
    <location>
        <begin position="462"/>
        <end position="862"/>
    </location>
</feature>
<feature type="domain" description="Alpha fucosidase A-like C-terminal" evidence="3">
    <location>
        <begin position="864"/>
        <end position="930"/>
    </location>
</feature>
<dbReference type="InterPro" id="IPR054363">
    <property type="entry name" value="GH95_cat"/>
</dbReference>
<evidence type="ECO:0000259" key="2">
    <source>
        <dbReference type="Pfam" id="PF14498"/>
    </source>
</evidence>
<feature type="signal peptide" evidence="1">
    <location>
        <begin position="1"/>
        <end position="22"/>
    </location>
</feature>
<dbReference type="SUPFAM" id="SSF48208">
    <property type="entry name" value="Six-hairpin glycosidases"/>
    <property type="match status" value="1"/>
</dbReference>
<reference evidence="5 6" key="1">
    <citation type="submission" date="2022-12" db="EMBL/GenBank/DDBJ databases">
        <title>Chitinophagaceae gen. sp. nov., a new member of the family Chitinophagaceae, isolated from soil in a chemical factory.</title>
        <authorList>
            <person name="Ke Z."/>
        </authorList>
    </citation>
    <scope>NUCLEOTIDE SEQUENCE [LARGE SCALE GENOMIC DNA]</scope>
    <source>
        <strain evidence="5 6">LY-5</strain>
    </source>
</reference>
<feature type="domain" description="Glycosyl hydrolase family 95 N-terminal" evidence="2">
    <location>
        <begin position="31"/>
        <end position="115"/>
    </location>
</feature>
<dbReference type="Proteomes" id="UP001210231">
    <property type="component" value="Unassembled WGS sequence"/>
</dbReference>
<dbReference type="InterPro" id="IPR008979">
    <property type="entry name" value="Galactose-bd-like_sf"/>
</dbReference>
<dbReference type="InterPro" id="IPR008928">
    <property type="entry name" value="6-hairpin_glycosidase_sf"/>
</dbReference>
<dbReference type="InterPro" id="IPR027414">
    <property type="entry name" value="GH95_N_dom"/>
</dbReference>
<dbReference type="InterPro" id="IPR012341">
    <property type="entry name" value="6hp_glycosidase-like_sf"/>
</dbReference>
<evidence type="ECO:0000256" key="1">
    <source>
        <dbReference type="SAM" id="SignalP"/>
    </source>
</evidence>